<accession>A0A3M7T185</accession>
<proteinExistence type="predicted"/>
<gene>
    <name evidence="1" type="ORF">BpHYR1_040198</name>
</gene>
<dbReference type="EMBL" id="REGN01000452">
    <property type="protein sequence ID" value="RNA41801.1"/>
    <property type="molecule type" value="Genomic_DNA"/>
</dbReference>
<evidence type="ECO:0000313" key="1">
    <source>
        <dbReference type="EMBL" id="RNA41801.1"/>
    </source>
</evidence>
<sequence length="86" mass="9738">MHAVLNVLMQKIVLIWLKDCAIDLELRLDKSLSVRQAVNEISIGDGQGMAKCNYPMLNCYATQDVMEGIVLNNTLFPLKFCPFTIY</sequence>
<name>A0A3M7T185_BRAPC</name>
<keyword evidence="2" id="KW-1185">Reference proteome</keyword>
<dbReference type="AlphaFoldDB" id="A0A3M7T185"/>
<reference evidence="1 2" key="1">
    <citation type="journal article" date="2018" name="Sci. Rep.">
        <title>Genomic signatures of local adaptation to the degree of environmental predictability in rotifers.</title>
        <authorList>
            <person name="Franch-Gras L."/>
            <person name="Hahn C."/>
            <person name="Garcia-Roger E.M."/>
            <person name="Carmona M.J."/>
            <person name="Serra M."/>
            <person name="Gomez A."/>
        </authorList>
    </citation>
    <scope>NUCLEOTIDE SEQUENCE [LARGE SCALE GENOMIC DNA]</scope>
    <source>
        <strain evidence="1">HYR1</strain>
    </source>
</reference>
<protein>
    <submittedName>
        <fullName evidence="1">Uncharacterized protein</fullName>
    </submittedName>
</protein>
<organism evidence="1 2">
    <name type="scientific">Brachionus plicatilis</name>
    <name type="common">Marine rotifer</name>
    <name type="synonym">Brachionus muelleri</name>
    <dbReference type="NCBI Taxonomy" id="10195"/>
    <lineage>
        <taxon>Eukaryota</taxon>
        <taxon>Metazoa</taxon>
        <taxon>Spiralia</taxon>
        <taxon>Gnathifera</taxon>
        <taxon>Rotifera</taxon>
        <taxon>Eurotatoria</taxon>
        <taxon>Monogononta</taxon>
        <taxon>Pseudotrocha</taxon>
        <taxon>Ploima</taxon>
        <taxon>Brachionidae</taxon>
        <taxon>Brachionus</taxon>
    </lineage>
</organism>
<dbReference type="Proteomes" id="UP000276133">
    <property type="component" value="Unassembled WGS sequence"/>
</dbReference>
<evidence type="ECO:0000313" key="2">
    <source>
        <dbReference type="Proteomes" id="UP000276133"/>
    </source>
</evidence>
<comment type="caution">
    <text evidence="1">The sequence shown here is derived from an EMBL/GenBank/DDBJ whole genome shotgun (WGS) entry which is preliminary data.</text>
</comment>